<feature type="compositionally biased region" description="Polar residues" evidence="1">
    <location>
        <begin position="300"/>
        <end position="312"/>
    </location>
</feature>
<organism evidence="4 5">
    <name type="scientific">Stephanodiscus triporus</name>
    <dbReference type="NCBI Taxonomy" id="2934178"/>
    <lineage>
        <taxon>Eukaryota</taxon>
        <taxon>Sar</taxon>
        <taxon>Stramenopiles</taxon>
        <taxon>Ochrophyta</taxon>
        <taxon>Bacillariophyta</taxon>
        <taxon>Coscinodiscophyceae</taxon>
        <taxon>Thalassiosirophycidae</taxon>
        <taxon>Stephanodiscales</taxon>
        <taxon>Stephanodiscaceae</taxon>
        <taxon>Stephanodiscus</taxon>
    </lineage>
</organism>
<gene>
    <name evidence="4" type="ORF">ACHAW5_004339</name>
</gene>
<feature type="compositionally biased region" description="Low complexity" evidence="1">
    <location>
        <begin position="218"/>
        <end position="229"/>
    </location>
</feature>
<keyword evidence="2" id="KW-1133">Transmembrane helix</keyword>
<dbReference type="AlphaFoldDB" id="A0ABD3QYS8"/>
<keyword evidence="2" id="KW-0472">Membrane</keyword>
<keyword evidence="3" id="KW-0732">Signal</keyword>
<reference evidence="4 5" key="1">
    <citation type="submission" date="2024-10" db="EMBL/GenBank/DDBJ databases">
        <title>Updated reference genomes for cyclostephanoid diatoms.</title>
        <authorList>
            <person name="Roberts W.R."/>
            <person name="Alverson A.J."/>
        </authorList>
    </citation>
    <scope>NUCLEOTIDE SEQUENCE [LARGE SCALE GENOMIC DNA]</scope>
    <source>
        <strain evidence="4 5">AJA276-08</strain>
    </source>
</reference>
<evidence type="ECO:0000256" key="3">
    <source>
        <dbReference type="SAM" id="SignalP"/>
    </source>
</evidence>
<protein>
    <submittedName>
        <fullName evidence="4">Uncharacterized protein</fullName>
    </submittedName>
</protein>
<accession>A0ABD3QYS8</accession>
<dbReference type="EMBL" id="JALLAZ020000028">
    <property type="protein sequence ID" value="KAL3805527.1"/>
    <property type="molecule type" value="Genomic_DNA"/>
</dbReference>
<sequence length="543" mass="58200">MTPPIRSVRMLWLPLSVLCLNSGSTESTLLRVLEEMPVKAAVCLTQEQCFKAFLSMKTGGDFFTGDFPDKGCFVKNEHGFFGTGGSDEEMAATDLQGVRERIWCERETASPTLISSPPSVPPTLMPTTESPSNEPTSKPVADLTIMSPSLKPTVDPTPLPSTENTTTSPSSTPSTFDPTPKPTPHSAQNPKQVTAKTVTESPSKLPTAKPTPTPVKPYPVKDVYPTYNPSSPPSKKPLLVKDTPTEQVTAKTVTESPSKLPTAKPTPTPVKPYPVKDVYPTYNPSSPPSKKPLLVKDTPTEQVTAKTVTESPSKLRGSSPRPTMAQSPTAVPTTLPSTQKPSLKPSSAPSTFKPSFKPTSLPTAQVPSLTPSSMPITTSPTLNSTSNPSSSPSKKPIRDGVEKDVDLVQNYLDADSSDDSSSSHVALMASVGGFVGISIILIALFVLKKKREQRDRSREGAHGGSFPSDGSGEDARDETIPVYVVDICSNMKSLDEVESRLSRRPAPNILQSPSYFSLETFPADNRGGSCVTNRSELEVLRAY</sequence>
<feature type="compositionally biased region" description="Polar residues" evidence="1">
    <location>
        <begin position="320"/>
        <end position="366"/>
    </location>
</feature>
<evidence type="ECO:0000313" key="4">
    <source>
        <dbReference type="EMBL" id="KAL3805527.1"/>
    </source>
</evidence>
<keyword evidence="2" id="KW-0812">Transmembrane</keyword>
<dbReference type="Proteomes" id="UP001530315">
    <property type="component" value="Unassembled WGS sequence"/>
</dbReference>
<feature type="compositionally biased region" description="Polar residues" evidence="1">
    <location>
        <begin position="245"/>
        <end position="259"/>
    </location>
</feature>
<feature type="region of interest" description="Disordered" evidence="1">
    <location>
        <begin position="453"/>
        <end position="475"/>
    </location>
</feature>
<proteinExistence type="predicted"/>
<evidence type="ECO:0000256" key="2">
    <source>
        <dbReference type="SAM" id="Phobius"/>
    </source>
</evidence>
<feature type="compositionally biased region" description="Low complexity" evidence="1">
    <location>
        <begin position="160"/>
        <end position="178"/>
    </location>
</feature>
<name>A0ABD3QYS8_9STRA</name>
<feature type="compositionally biased region" description="Polar residues" evidence="1">
    <location>
        <begin position="125"/>
        <end position="136"/>
    </location>
</feature>
<evidence type="ECO:0000256" key="1">
    <source>
        <dbReference type="SAM" id="MobiDB-lite"/>
    </source>
</evidence>
<feature type="signal peptide" evidence="3">
    <location>
        <begin position="1"/>
        <end position="27"/>
    </location>
</feature>
<feature type="transmembrane region" description="Helical" evidence="2">
    <location>
        <begin position="425"/>
        <end position="447"/>
    </location>
</feature>
<feature type="compositionally biased region" description="Low complexity" evidence="1">
    <location>
        <begin position="367"/>
        <end position="394"/>
    </location>
</feature>
<keyword evidence="5" id="KW-1185">Reference proteome</keyword>
<evidence type="ECO:0000313" key="5">
    <source>
        <dbReference type="Proteomes" id="UP001530315"/>
    </source>
</evidence>
<feature type="chain" id="PRO_5044849101" evidence="3">
    <location>
        <begin position="28"/>
        <end position="543"/>
    </location>
</feature>
<feature type="compositionally biased region" description="Low complexity" evidence="1">
    <location>
        <begin position="273"/>
        <end position="284"/>
    </location>
</feature>
<feature type="region of interest" description="Disordered" evidence="1">
    <location>
        <begin position="107"/>
        <end position="399"/>
    </location>
</feature>
<comment type="caution">
    <text evidence="4">The sequence shown here is derived from an EMBL/GenBank/DDBJ whole genome shotgun (WGS) entry which is preliminary data.</text>
</comment>
<feature type="compositionally biased region" description="Polar residues" evidence="1">
    <location>
        <begin position="185"/>
        <end position="204"/>
    </location>
</feature>